<evidence type="ECO:0000259" key="3">
    <source>
        <dbReference type="Pfam" id="PF02834"/>
    </source>
</evidence>
<dbReference type="Proteomes" id="UP000440694">
    <property type="component" value="Unassembled WGS sequence"/>
</dbReference>
<comment type="similarity">
    <text evidence="2">Belongs to the 2H phosphoesterase superfamily. ThpR family.</text>
</comment>
<feature type="short sequence motif" description="HXTX 2" evidence="2">
    <location>
        <begin position="121"/>
        <end position="124"/>
    </location>
</feature>
<organism evidence="4 5">
    <name type="scientific">Hyphomicrobium album</name>
    <dbReference type="NCBI Taxonomy" id="2665159"/>
    <lineage>
        <taxon>Bacteria</taxon>
        <taxon>Pseudomonadati</taxon>
        <taxon>Pseudomonadota</taxon>
        <taxon>Alphaproteobacteria</taxon>
        <taxon>Hyphomicrobiales</taxon>
        <taxon>Hyphomicrobiaceae</taxon>
        <taxon>Hyphomicrobium</taxon>
    </lineage>
</organism>
<dbReference type="PANTHER" id="PTHR35561:SF1">
    <property type="entry name" value="RNA 2',3'-CYCLIC PHOSPHODIESTERASE"/>
    <property type="match status" value="1"/>
</dbReference>
<dbReference type="EMBL" id="WMBQ01000001">
    <property type="protein sequence ID" value="MTD94929.1"/>
    <property type="molecule type" value="Genomic_DNA"/>
</dbReference>
<dbReference type="InterPro" id="IPR014051">
    <property type="entry name" value="Phosphoesterase_HXTX"/>
</dbReference>
<dbReference type="GO" id="GO:0004113">
    <property type="term" value="F:2',3'-cyclic-nucleotide 3'-phosphodiesterase activity"/>
    <property type="evidence" value="ECO:0007669"/>
    <property type="project" value="InterPro"/>
</dbReference>
<comment type="function">
    <text evidence="2">Hydrolyzes RNA 2',3'-cyclic phosphodiester to an RNA 2'-phosphomonoester.</text>
</comment>
<evidence type="ECO:0000256" key="1">
    <source>
        <dbReference type="ARBA" id="ARBA00022801"/>
    </source>
</evidence>
<dbReference type="PANTHER" id="PTHR35561">
    <property type="entry name" value="RNA 2',3'-CYCLIC PHOSPHODIESTERASE"/>
    <property type="match status" value="1"/>
</dbReference>
<dbReference type="EC" id="3.1.4.58" evidence="2"/>
<reference evidence="4 5" key="1">
    <citation type="submission" date="2019-11" db="EMBL/GenBank/DDBJ databases">
        <title>Identification of a novel strain.</title>
        <authorList>
            <person name="Xu Q."/>
            <person name="Wang G."/>
        </authorList>
    </citation>
    <scope>NUCLEOTIDE SEQUENCE [LARGE SCALE GENOMIC DNA]</scope>
    <source>
        <strain evidence="5">xq</strain>
    </source>
</reference>
<comment type="caution">
    <text evidence="4">The sequence shown here is derived from an EMBL/GenBank/DDBJ whole genome shotgun (WGS) entry which is preliminary data.</text>
</comment>
<dbReference type="GO" id="GO:0008664">
    <property type="term" value="F:RNA 2',3'-cyclic 3'-phosphodiesterase activity"/>
    <property type="evidence" value="ECO:0007669"/>
    <property type="project" value="UniProtKB-EC"/>
</dbReference>
<feature type="short sequence motif" description="HXTX 1" evidence="2">
    <location>
        <begin position="38"/>
        <end position="41"/>
    </location>
</feature>
<dbReference type="SUPFAM" id="SSF55144">
    <property type="entry name" value="LigT-like"/>
    <property type="match status" value="1"/>
</dbReference>
<keyword evidence="5" id="KW-1185">Reference proteome</keyword>
<dbReference type="InterPro" id="IPR009097">
    <property type="entry name" value="Cyclic_Pdiesterase"/>
</dbReference>
<evidence type="ECO:0000313" key="5">
    <source>
        <dbReference type="Proteomes" id="UP000440694"/>
    </source>
</evidence>
<proteinExistence type="inferred from homology"/>
<feature type="domain" description="Phosphoesterase HXTX" evidence="3">
    <location>
        <begin position="92"/>
        <end position="162"/>
    </location>
</feature>
<sequence>MPRVFTGIEIPAEQRDEIARLKVPLPGGSRWAEPDDLHLTLRFVGDIEKPQARELADNLETIDVDAFELRLAGLGVFGGNEPRSIWAGVETSAPLEALARANDRAARAAGLPPDGRQFKPHVTLARVKYASADEVARVLQRIGAFRSQPFIVSRFVLFSAKPKTGGGPYAIEEAFNLRGGEYAGDLDLDYGW</sequence>
<comment type="catalytic activity">
    <reaction evidence="2">
        <text>a 3'-end 2',3'-cyclophospho-ribonucleotide-RNA + H2O = a 3'-end 2'-phospho-ribonucleotide-RNA + H(+)</text>
        <dbReference type="Rhea" id="RHEA:11828"/>
        <dbReference type="Rhea" id="RHEA-COMP:10464"/>
        <dbReference type="Rhea" id="RHEA-COMP:17353"/>
        <dbReference type="ChEBI" id="CHEBI:15377"/>
        <dbReference type="ChEBI" id="CHEBI:15378"/>
        <dbReference type="ChEBI" id="CHEBI:83064"/>
        <dbReference type="ChEBI" id="CHEBI:173113"/>
        <dbReference type="EC" id="3.1.4.58"/>
    </reaction>
</comment>
<feature type="domain" description="Phosphoesterase HXTX" evidence="3">
    <location>
        <begin position="8"/>
        <end position="86"/>
    </location>
</feature>
<evidence type="ECO:0000256" key="2">
    <source>
        <dbReference type="HAMAP-Rule" id="MF_01940"/>
    </source>
</evidence>
<protein>
    <recommendedName>
        <fullName evidence="2">RNA 2',3'-cyclic phosphodiesterase</fullName>
        <shortName evidence="2">RNA 2',3'-CPDase</shortName>
        <ecNumber evidence="2">3.1.4.58</ecNumber>
    </recommendedName>
</protein>
<dbReference type="NCBIfam" id="TIGR02258">
    <property type="entry name" value="2_5_ligase"/>
    <property type="match status" value="1"/>
</dbReference>
<dbReference type="InterPro" id="IPR004175">
    <property type="entry name" value="RNA_CPDase"/>
</dbReference>
<dbReference type="HAMAP" id="MF_01940">
    <property type="entry name" value="RNA_CPDase"/>
    <property type="match status" value="1"/>
</dbReference>
<keyword evidence="1 2" id="KW-0378">Hydrolase</keyword>
<name>A0A6I3KKF7_9HYPH</name>
<gene>
    <name evidence="4" type="primary">thpR</name>
    <name evidence="4" type="ORF">GIW81_11365</name>
</gene>
<dbReference type="Pfam" id="PF02834">
    <property type="entry name" value="LigT_PEase"/>
    <property type="match status" value="2"/>
</dbReference>
<dbReference type="AlphaFoldDB" id="A0A6I3KKF7"/>
<accession>A0A6I3KKF7</accession>
<feature type="active site" description="Proton donor" evidence="2">
    <location>
        <position position="38"/>
    </location>
</feature>
<feature type="active site" description="Proton acceptor" evidence="2">
    <location>
        <position position="121"/>
    </location>
</feature>
<evidence type="ECO:0000313" key="4">
    <source>
        <dbReference type="EMBL" id="MTD94929.1"/>
    </source>
</evidence>
<dbReference type="Gene3D" id="3.90.1140.10">
    <property type="entry name" value="Cyclic phosphodiesterase"/>
    <property type="match status" value="1"/>
</dbReference>
<dbReference type="RefSeq" id="WP_154739286.1">
    <property type="nucleotide sequence ID" value="NZ_WMBQ01000001.1"/>
</dbReference>